<accession>A0A328F7J6</accession>
<evidence type="ECO:0000313" key="6">
    <source>
        <dbReference type="EMBL" id="RAM00349.1"/>
    </source>
</evidence>
<dbReference type="InterPro" id="IPR000392">
    <property type="entry name" value="NifH/frxC"/>
</dbReference>
<dbReference type="PANTHER" id="PTHR42864:SF2">
    <property type="entry name" value="LIGHT-INDEPENDENT PROTOCHLOROPHYLLIDE REDUCTASE IRON-SULFUR ATP-BINDING PROTEIN"/>
    <property type="match status" value="1"/>
</dbReference>
<dbReference type="PANTHER" id="PTHR42864">
    <property type="entry name" value="LIGHT-INDEPENDENT PROTOCHLOROPHYLLIDE REDUCTASE IRON-SULFUR ATP-BINDING PROTEIN"/>
    <property type="match status" value="1"/>
</dbReference>
<evidence type="ECO:0000256" key="5">
    <source>
        <dbReference type="ARBA" id="ARBA00022840"/>
    </source>
</evidence>
<evidence type="ECO:0000313" key="7">
    <source>
        <dbReference type="EMBL" id="RAM01524.1"/>
    </source>
</evidence>
<keyword evidence="4" id="KW-0547">Nucleotide-binding</keyword>
<dbReference type="Gene3D" id="3.40.50.300">
    <property type="entry name" value="P-loop containing nucleotide triphosphate hydrolases"/>
    <property type="match status" value="1"/>
</dbReference>
<evidence type="ECO:0000256" key="2">
    <source>
        <dbReference type="ARBA" id="ARBA00005504"/>
    </source>
</evidence>
<name>A0A328F7J6_9BACT</name>
<comment type="caution">
    <text evidence="6">The sequence shown here is derived from an EMBL/GenBank/DDBJ whole genome shotgun (WGS) entry which is preliminary data.</text>
</comment>
<organism evidence="6 8">
    <name type="scientific">Desulfobacter hydrogenophilus</name>
    <dbReference type="NCBI Taxonomy" id="2291"/>
    <lineage>
        <taxon>Bacteria</taxon>
        <taxon>Pseudomonadati</taxon>
        <taxon>Thermodesulfobacteriota</taxon>
        <taxon>Desulfobacteria</taxon>
        <taxon>Desulfobacterales</taxon>
        <taxon>Desulfobacteraceae</taxon>
        <taxon>Desulfobacter</taxon>
    </lineage>
</organism>
<dbReference type="GO" id="GO:0046872">
    <property type="term" value="F:metal ion binding"/>
    <property type="evidence" value="ECO:0007669"/>
    <property type="project" value="UniProtKB-KW"/>
</dbReference>
<keyword evidence="3" id="KW-0479">Metal-binding</keyword>
<evidence type="ECO:0000256" key="1">
    <source>
        <dbReference type="ARBA" id="ARBA00001966"/>
    </source>
</evidence>
<dbReference type="GO" id="GO:0005524">
    <property type="term" value="F:ATP binding"/>
    <property type="evidence" value="ECO:0007669"/>
    <property type="project" value="UniProtKB-KW"/>
</dbReference>
<keyword evidence="5" id="KW-0067">ATP-binding</keyword>
<dbReference type="EMBL" id="QLNI01000025">
    <property type="protein sequence ID" value="RAM01524.1"/>
    <property type="molecule type" value="Genomic_DNA"/>
</dbReference>
<feature type="non-terminal residue" evidence="6">
    <location>
        <position position="42"/>
    </location>
</feature>
<comment type="cofactor">
    <cofactor evidence="1">
        <name>[4Fe-4S] cluster</name>
        <dbReference type="ChEBI" id="CHEBI:49883"/>
    </cofactor>
</comment>
<dbReference type="InterPro" id="IPR027417">
    <property type="entry name" value="P-loop_NTPase"/>
</dbReference>
<dbReference type="EMBL" id="QLNI01000051">
    <property type="protein sequence ID" value="RAM00349.1"/>
    <property type="molecule type" value="Genomic_DNA"/>
</dbReference>
<dbReference type="Proteomes" id="UP000248798">
    <property type="component" value="Unassembled WGS sequence"/>
</dbReference>
<dbReference type="RefSeq" id="WP_146617239.1">
    <property type="nucleotide sequence ID" value="NZ_JAAGRP010000022.1"/>
</dbReference>
<dbReference type="PRINTS" id="PR00091">
    <property type="entry name" value="NITROGNASEII"/>
</dbReference>
<dbReference type="PROSITE" id="PS51026">
    <property type="entry name" value="NIFH_FRXC_3"/>
    <property type="match status" value="1"/>
</dbReference>
<proteinExistence type="inferred from homology"/>
<evidence type="ECO:0000256" key="3">
    <source>
        <dbReference type="ARBA" id="ARBA00022723"/>
    </source>
</evidence>
<dbReference type="Pfam" id="PF00142">
    <property type="entry name" value="Fer4_NifH"/>
    <property type="match status" value="1"/>
</dbReference>
<dbReference type="GO" id="GO:0016491">
    <property type="term" value="F:oxidoreductase activity"/>
    <property type="evidence" value="ECO:0007669"/>
    <property type="project" value="InterPro"/>
</dbReference>
<protein>
    <submittedName>
        <fullName evidence="6">Nitrogenase reductase</fullName>
    </submittedName>
</protein>
<dbReference type="SUPFAM" id="SSF52540">
    <property type="entry name" value="P-loop containing nucleoside triphosphate hydrolases"/>
    <property type="match status" value="1"/>
</dbReference>
<evidence type="ECO:0000313" key="8">
    <source>
        <dbReference type="Proteomes" id="UP000248798"/>
    </source>
</evidence>
<gene>
    <name evidence="6" type="primary">nifH</name>
    <name evidence="7" type="ORF">DO021_12920</name>
    <name evidence="6" type="ORF">DO021_19400</name>
</gene>
<reference evidence="6 8" key="1">
    <citation type="submission" date="2018-06" db="EMBL/GenBank/DDBJ databases">
        <title>Complete Genome Sequence of Desulfobacter hydrogenophilus (DSM3380).</title>
        <authorList>
            <person name="Marietou A."/>
            <person name="Schreiber L."/>
            <person name="Marshall I."/>
            <person name="Jorgensen B."/>
        </authorList>
    </citation>
    <scope>NUCLEOTIDE SEQUENCE [LARGE SCALE GENOMIC DNA]</scope>
    <source>
        <strain evidence="6 8">DSM 3380</strain>
    </source>
</reference>
<dbReference type="AlphaFoldDB" id="A0A328F7J6"/>
<comment type="similarity">
    <text evidence="2">Belongs to the NifH/BchL/ChlL family.</text>
</comment>
<evidence type="ECO:0000256" key="4">
    <source>
        <dbReference type="ARBA" id="ARBA00022741"/>
    </source>
</evidence>
<sequence>MRKVAIYGKGGIGKSTTTQNTVAGLVEAGKKIMIVGCDPKSD</sequence>